<accession>A0A6B3RHV4</accession>
<proteinExistence type="predicted"/>
<sequence>MPDFLPDLPEARILEALQRAPGNELRSGKFDAAESSAALVANAFGWFLERPAALPPLPGVPAGAVQAVELEMEMRFPWSGGRHPWLDVGVVTHTTLVGIESKRYEPFRPAKQTGFSDVYDRPVWGPNMARYTAMAQALIAGEAEYRCLDAAQLVKHAYGIRTRAEKRAVGSVLVYLYAEPAVWASGKPVDAARKAQHRAEVARFAAVVAGDEVVFVPLCWGDLLRQWEAEPALRAHVAAIRARFGDLG</sequence>
<dbReference type="AlphaFoldDB" id="A0A6B3RHV4"/>
<evidence type="ECO:0000313" key="1">
    <source>
        <dbReference type="EMBL" id="NEX44826.1"/>
    </source>
</evidence>
<reference evidence="1 2" key="1">
    <citation type="submission" date="2020-02" db="EMBL/GenBank/DDBJ databases">
        <title>Rhodobacter algicola sp. nov., isolated from microalga culture.</title>
        <authorList>
            <person name="Park C.-Y."/>
        </authorList>
    </citation>
    <scope>NUCLEOTIDE SEQUENCE [LARGE SCALE GENOMIC DNA]</scope>
    <source>
        <strain evidence="1 2">ETT8</strain>
    </source>
</reference>
<keyword evidence="2" id="KW-1185">Reference proteome</keyword>
<comment type="caution">
    <text evidence="1">The sequence shown here is derived from an EMBL/GenBank/DDBJ whole genome shotgun (WGS) entry which is preliminary data.</text>
</comment>
<organism evidence="1 2">
    <name type="scientific">Pseudotabrizicola algicola</name>
    <dbReference type="NCBI Taxonomy" id="2709381"/>
    <lineage>
        <taxon>Bacteria</taxon>
        <taxon>Pseudomonadati</taxon>
        <taxon>Pseudomonadota</taxon>
        <taxon>Alphaproteobacteria</taxon>
        <taxon>Rhodobacterales</taxon>
        <taxon>Paracoccaceae</taxon>
        <taxon>Pseudotabrizicola</taxon>
    </lineage>
</organism>
<evidence type="ECO:0008006" key="3">
    <source>
        <dbReference type="Google" id="ProtNLM"/>
    </source>
</evidence>
<dbReference type="RefSeq" id="WP_164608878.1">
    <property type="nucleotide sequence ID" value="NZ_JAAIKE010000001.1"/>
</dbReference>
<evidence type="ECO:0000313" key="2">
    <source>
        <dbReference type="Proteomes" id="UP000481421"/>
    </source>
</evidence>
<gene>
    <name evidence="1" type="ORF">G3572_01315</name>
</gene>
<name>A0A6B3RHV4_9RHOB</name>
<protein>
    <recommendedName>
        <fullName evidence="3">Restriction endonuclease</fullName>
    </recommendedName>
</protein>
<dbReference type="EMBL" id="JAAIKE010000001">
    <property type="protein sequence ID" value="NEX44826.1"/>
    <property type="molecule type" value="Genomic_DNA"/>
</dbReference>
<dbReference type="Proteomes" id="UP000481421">
    <property type="component" value="Unassembled WGS sequence"/>
</dbReference>